<dbReference type="Proteomes" id="UP000192578">
    <property type="component" value="Unassembled WGS sequence"/>
</dbReference>
<keyword evidence="3" id="KW-1185">Reference proteome</keyword>
<comment type="caution">
    <text evidence="2">The sequence shown here is derived from an EMBL/GenBank/DDBJ whole genome shotgun (WGS) entry which is preliminary data.</text>
</comment>
<sequence length="139" mass="15025">MPAVLLDTMPRMQMTLGHHMSHLGSLTTLTTHANSKWSSSLPETPVSGSALKKHRSGSALGEAITPPPKVILSQEAAAAAKDALRRQQQPVQRNHPAAPTGPLKAEQEEKTTNKTAAEVSDPAWGIFKSREDFLEMHIC</sequence>
<feature type="compositionally biased region" description="Polar residues" evidence="1">
    <location>
        <begin position="33"/>
        <end position="42"/>
    </location>
</feature>
<dbReference type="AlphaFoldDB" id="A0A1W0XAJ0"/>
<evidence type="ECO:0000313" key="3">
    <source>
        <dbReference type="Proteomes" id="UP000192578"/>
    </source>
</evidence>
<evidence type="ECO:0000313" key="2">
    <source>
        <dbReference type="EMBL" id="OQV24414.1"/>
    </source>
</evidence>
<proteinExistence type="predicted"/>
<reference evidence="3" key="1">
    <citation type="submission" date="2017-01" db="EMBL/GenBank/DDBJ databases">
        <title>Comparative genomics of anhydrobiosis in the tardigrade Hypsibius dujardini.</title>
        <authorList>
            <person name="Yoshida Y."/>
            <person name="Koutsovoulos G."/>
            <person name="Laetsch D."/>
            <person name="Stevens L."/>
            <person name="Kumar S."/>
            <person name="Horikawa D."/>
            <person name="Ishino K."/>
            <person name="Komine S."/>
            <person name="Tomita M."/>
            <person name="Blaxter M."/>
            <person name="Arakawa K."/>
        </authorList>
    </citation>
    <scope>NUCLEOTIDE SEQUENCE [LARGE SCALE GENOMIC DNA]</scope>
    <source>
        <strain evidence="3">Z151</strain>
    </source>
</reference>
<gene>
    <name evidence="2" type="ORF">BV898_01946</name>
</gene>
<organism evidence="2 3">
    <name type="scientific">Hypsibius exemplaris</name>
    <name type="common">Freshwater tardigrade</name>
    <dbReference type="NCBI Taxonomy" id="2072580"/>
    <lineage>
        <taxon>Eukaryota</taxon>
        <taxon>Metazoa</taxon>
        <taxon>Ecdysozoa</taxon>
        <taxon>Tardigrada</taxon>
        <taxon>Eutardigrada</taxon>
        <taxon>Parachela</taxon>
        <taxon>Hypsibioidea</taxon>
        <taxon>Hypsibiidae</taxon>
        <taxon>Hypsibius</taxon>
    </lineage>
</organism>
<feature type="region of interest" description="Disordered" evidence="1">
    <location>
        <begin position="33"/>
        <end position="121"/>
    </location>
</feature>
<accession>A0A1W0XAJ0</accession>
<dbReference type="EMBL" id="MTYJ01000007">
    <property type="protein sequence ID" value="OQV24414.1"/>
    <property type="molecule type" value="Genomic_DNA"/>
</dbReference>
<evidence type="ECO:0000256" key="1">
    <source>
        <dbReference type="SAM" id="MobiDB-lite"/>
    </source>
</evidence>
<name>A0A1W0XAJ0_HYPEX</name>
<protein>
    <submittedName>
        <fullName evidence="2">Uncharacterized protein</fullName>
    </submittedName>
</protein>